<evidence type="ECO:0000259" key="6">
    <source>
        <dbReference type="PROSITE" id="PS50089"/>
    </source>
</evidence>
<accession>A0A818UW74</accession>
<feature type="region of interest" description="Disordered" evidence="5">
    <location>
        <begin position="371"/>
        <end position="395"/>
    </location>
</feature>
<dbReference type="SMART" id="SM00184">
    <property type="entry name" value="RING"/>
    <property type="match status" value="1"/>
</dbReference>
<evidence type="ECO:0000313" key="7">
    <source>
        <dbReference type="EMBL" id="CAF1018444.1"/>
    </source>
</evidence>
<keyword evidence="1" id="KW-0479">Metal-binding</keyword>
<evidence type="ECO:0000256" key="5">
    <source>
        <dbReference type="SAM" id="MobiDB-lite"/>
    </source>
</evidence>
<dbReference type="Proteomes" id="UP000663864">
    <property type="component" value="Unassembled WGS sequence"/>
</dbReference>
<dbReference type="EMBL" id="CAJOBD010000624">
    <property type="protein sequence ID" value="CAF3697626.1"/>
    <property type="molecule type" value="Genomic_DNA"/>
</dbReference>
<sequence>MEEEHSIINHNSSNDSIQITSLSNSRRLQIRRGILRQATTLRSSPYNSTLSNLRRRHTSLIASQTINNLITTIDNNNNNNNNNNSQTNVNTSSTEQDDIEMFLPENEIIQNNFLVTSDDENDNENFEVLVDFSNTSPIDLTITNENNNNSNYEQSQSYHSLSTIDFDPNDDDDNDNDNDHRFYYTSTSIPIIDYSSSSSSSSTTTTTTTTTEPLIIHNDAIDMTQHQYYDEYSPSINNNSNNNEDLSIEIILETPQNHTLITPPRRRRSIISSNIRNNRGLRLSDILRIPQKIYSSLKEQFNNKYQQTIIINTQCYICLEDFQSIDSIKILNCQHVFHSECINEWLRCHTNCAYCRTPVLVDILRSSSTTTGRRQRTRVRRNHNTITRSPTNNSLQPISIESSTFEQQQS</sequence>
<feature type="domain" description="RING-type" evidence="6">
    <location>
        <begin position="315"/>
        <end position="356"/>
    </location>
</feature>
<evidence type="ECO:0000256" key="4">
    <source>
        <dbReference type="PROSITE-ProRule" id="PRU00175"/>
    </source>
</evidence>
<dbReference type="PANTHER" id="PTHR45931">
    <property type="entry name" value="SI:CH211-59O9.10"/>
    <property type="match status" value="1"/>
</dbReference>
<dbReference type="PANTHER" id="PTHR45931:SF3">
    <property type="entry name" value="RING ZINC FINGER-CONTAINING PROTEIN"/>
    <property type="match status" value="1"/>
</dbReference>
<dbReference type="GO" id="GO:0005634">
    <property type="term" value="C:nucleus"/>
    <property type="evidence" value="ECO:0007669"/>
    <property type="project" value="TreeGrafter"/>
</dbReference>
<dbReference type="InterPro" id="IPR051834">
    <property type="entry name" value="RING_finger_E3_ligase"/>
</dbReference>
<name>A0A818UW74_9BILA</name>
<evidence type="ECO:0000313" key="8">
    <source>
        <dbReference type="EMBL" id="CAF3697626.1"/>
    </source>
</evidence>
<feature type="compositionally biased region" description="Polar residues" evidence="5">
    <location>
        <begin position="384"/>
        <end position="395"/>
    </location>
</feature>
<evidence type="ECO:0000256" key="3">
    <source>
        <dbReference type="ARBA" id="ARBA00022833"/>
    </source>
</evidence>
<dbReference type="PROSITE" id="PS50089">
    <property type="entry name" value="ZF_RING_2"/>
    <property type="match status" value="1"/>
</dbReference>
<dbReference type="InterPro" id="IPR013083">
    <property type="entry name" value="Znf_RING/FYVE/PHD"/>
</dbReference>
<dbReference type="AlphaFoldDB" id="A0A818UW74"/>
<feature type="compositionally biased region" description="Basic residues" evidence="5">
    <location>
        <begin position="373"/>
        <end position="383"/>
    </location>
</feature>
<organism evidence="8 9">
    <name type="scientific">Rotaria sordida</name>
    <dbReference type="NCBI Taxonomy" id="392033"/>
    <lineage>
        <taxon>Eukaryota</taxon>
        <taxon>Metazoa</taxon>
        <taxon>Spiralia</taxon>
        <taxon>Gnathifera</taxon>
        <taxon>Rotifera</taxon>
        <taxon>Eurotatoria</taxon>
        <taxon>Bdelloidea</taxon>
        <taxon>Philodinida</taxon>
        <taxon>Philodinidae</taxon>
        <taxon>Rotaria</taxon>
    </lineage>
</organism>
<feature type="region of interest" description="Disordered" evidence="5">
    <location>
        <begin position="143"/>
        <end position="182"/>
    </location>
</feature>
<dbReference type="Proteomes" id="UP000663836">
    <property type="component" value="Unassembled WGS sequence"/>
</dbReference>
<gene>
    <name evidence="8" type="ORF">JBS370_LOCUS9286</name>
    <name evidence="7" type="ORF">ZHD862_LOCUS13406</name>
</gene>
<dbReference type="GO" id="GO:0008270">
    <property type="term" value="F:zinc ion binding"/>
    <property type="evidence" value="ECO:0007669"/>
    <property type="project" value="UniProtKB-KW"/>
</dbReference>
<dbReference type="InterPro" id="IPR001841">
    <property type="entry name" value="Znf_RING"/>
</dbReference>
<dbReference type="EMBL" id="CAJNOT010000550">
    <property type="protein sequence ID" value="CAF1018444.1"/>
    <property type="molecule type" value="Genomic_DNA"/>
</dbReference>
<protein>
    <recommendedName>
        <fullName evidence="6">RING-type domain-containing protein</fullName>
    </recommendedName>
</protein>
<dbReference type="GO" id="GO:0006511">
    <property type="term" value="P:ubiquitin-dependent protein catabolic process"/>
    <property type="evidence" value="ECO:0007669"/>
    <property type="project" value="TreeGrafter"/>
</dbReference>
<evidence type="ECO:0000313" key="9">
    <source>
        <dbReference type="Proteomes" id="UP000663836"/>
    </source>
</evidence>
<feature type="compositionally biased region" description="Low complexity" evidence="5">
    <location>
        <begin position="144"/>
        <end position="158"/>
    </location>
</feature>
<reference evidence="8" key="1">
    <citation type="submission" date="2021-02" db="EMBL/GenBank/DDBJ databases">
        <authorList>
            <person name="Nowell W R."/>
        </authorList>
    </citation>
    <scope>NUCLEOTIDE SEQUENCE</scope>
</reference>
<dbReference type="SUPFAM" id="SSF57850">
    <property type="entry name" value="RING/U-box"/>
    <property type="match status" value="1"/>
</dbReference>
<dbReference type="Gene3D" id="3.30.40.10">
    <property type="entry name" value="Zinc/RING finger domain, C3HC4 (zinc finger)"/>
    <property type="match status" value="1"/>
</dbReference>
<keyword evidence="3" id="KW-0862">Zinc</keyword>
<evidence type="ECO:0000256" key="2">
    <source>
        <dbReference type="ARBA" id="ARBA00022771"/>
    </source>
</evidence>
<comment type="caution">
    <text evidence="8">The sequence shown here is derived from an EMBL/GenBank/DDBJ whole genome shotgun (WGS) entry which is preliminary data.</text>
</comment>
<dbReference type="GO" id="GO:0061630">
    <property type="term" value="F:ubiquitin protein ligase activity"/>
    <property type="evidence" value="ECO:0007669"/>
    <property type="project" value="TreeGrafter"/>
</dbReference>
<proteinExistence type="predicted"/>
<evidence type="ECO:0000256" key="1">
    <source>
        <dbReference type="ARBA" id="ARBA00022723"/>
    </source>
</evidence>
<keyword evidence="2 4" id="KW-0863">Zinc-finger</keyword>
<dbReference type="Pfam" id="PF13639">
    <property type="entry name" value="zf-RING_2"/>
    <property type="match status" value="1"/>
</dbReference>
<feature type="compositionally biased region" description="Acidic residues" evidence="5">
    <location>
        <begin position="167"/>
        <end position="176"/>
    </location>
</feature>